<proteinExistence type="predicted"/>
<protein>
    <submittedName>
        <fullName evidence="1">Uncharacterized protein</fullName>
    </submittedName>
</protein>
<dbReference type="Proteomes" id="UP000011205">
    <property type="component" value="Unassembled WGS sequence"/>
</dbReference>
<comment type="caution">
    <text evidence="1">The sequence shown here is derived from an EMBL/GenBank/DDBJ whole genome shotgun (WGS) entry which is preliminary data.</text>
</comment>
<evidence type="ECO:0000313" key="2">
    <source>
        <dbReference type="Proteomes" id="UP000011205"/>
    </source>
</evidence>
<evidence type="ECO:0000313" key="1">
    <source>
        <dbReference type="EMBL" id="ELS54418.1"/>
    </source>
</evidence>
<dbReference type="AlphaFoldDB" id="L8PE80"/>
<accession>L8PE80</accession>
<gene>
    <name evidence="1" type="ORF">STVIR_4597</name>
</gene>
<dbReference type="EMBL" id="AMLP01000135">
    <property type="protein sequence ID" value="ELS54418.1"/>
    <property type="molecule type" value="Genomic_DNA"/>
</dbReference>
<dbReference type="PATRIC" id="fig|1160705.3.peg.4542"/>
<reference evidence="1 2" key="1">
    <citation type="journal article" date="2013" name="Genome Announc.">
        <title>Draft Genome Sequence of Streptomyces viridochromogenes Strain Tu57, Producer of Avilamycin.</title>
        <authorList>
            <person name="Gruning B.A."/>
            <person name="Erxleben A."/>
            <person name="Hahnlein A."/>
            <person name="Gunther S."/>
        </authorList>
    </citation>
    <scope>NUCLEOTIDE SEQUENCE [LARGE SCALE GENOMIC DNA]</scope>
    <source>
        <strain evidence="1 2">Tue57</strain>
    </source>
</reference>
<name>L8PE80_STRVR</name>
<organism evidence="1 2">
    <name type="scientific">Streptomyces viridochromogenes Tue57</name>
    <dbReference type="NCBI Taxonomy" id="1160705"/>
    <lineage>
        <taxon>Bacteria</taxon>
        <taxon>Bacillati</taxon>
        <taxon>Actinomycetota</taxon>
        <taxon>Actinomycetes</taxon>
        <taxon>Kitasatosporales</taxon>
        <taxon>Streptomycetaceae</taxon>
        <taxon>Streptomyces</taxon>
    </lineage>
</organism>
<sequence>MAPTTDIAMPVGQVPERLRRTLVGASAHVSRMGHRSLDGMALGRGG</sequence>